<dbReference type="Pfam" id="PF14492">
    <property type="entry name" value="EFG_III"/>
    <property type="match status" value="1"/>
</dbReference>
<keyword evidence="1" id="KW-0547">Nucleotide-binding</keyword>
<dbReference type="Pfam" id="PF03764">
    <property type="entry name" value="EFG_IV"/>
    <property type="match status" value="1"/>
</dbReference>
<dbReference type="SMART" id="SM00838">
    <property type="entry name" value="EFG_C"/>
    <property type="match status" value="1"/>
</dbReference>
<dbReference type="InterPro" id="IPR014721">
    <property type="entry name" value="Ribsml_uS5_D2-typ_fold_subgr"/>
</dbReference>
<dbReference type="CDD" id="cd03713">
    <property type="entry name" value="EFG_mtEFG_C"/>
    <property type="match status" value="1"/>
</dbReference>
<evidence type="ECO:0000256" key="2">
    <source>
        <dbReference type="ARBA" id="ARBA00023134"/>
    </source>
</evidence>
<evidence type="ECO:0000313" key="6">
    <source>
        <dbReference type="Proteomes" id="UP000033607"/>
    </source>
</evidence>
<dbReference type="OrthoDB" id="9804431at2"/>
<dbReference type="InterPro" id="IPR035647">
    <property type="entry name" value="EFG_III/V"/>
</dbReference>
<dbReference type="Gene3D" id="3.30.230.10">
    <property type="match status" value="1"/>
</dbReference>
<dbReference type="Gene3D" id="2.40.30.10">
    <property type="entry name" value="Translation factors"/>
    <property type="match status" value="1"/>
</dbReference>
<keyword evidence="4" id="KW-0648">Protein biosynthesis</keyword>
<dbReference type="Proteomes" id="UP000033607">
    <property type="component" value="Unassembled WGS sequence"/>
</dbReference>
<dbReference type="AlphaFoldDB" id="A0A0F5YIH0"/>
<protein>
    <submittedName>
        <fullName evidence="4">Elongation factor G</fullName>
    </submittedName>
</protein>
<dbReference type="GO" id="GO:0032790">
    <property type="term" value="P:ribosome disassembly"/>
    <property type="evidence" value="ECO:0007669"/>
    <property type="project" value="TreeGrafter"/>
</dbReference>
<dbReference type="EMBL" id="LATL02000005">
    <property type="protein sequence ID" value="KKD38538.1"/>
    <property type="molecule type" value="Genomic_DNA"/>
</dbReference>
<dbReference type="CDD" id="cd01434">
    <property type="entry name" value="EFG_mtEFG1_IV"/>
    <property type="match status" value="1"/>
</dbReference>
<keyword evidence="2" id="KW-0342">GTP-binding</keyword>
<proteinExistence type="predicted"/>
<dbReference type="PANTHER" id="PTHR43261:SF7">
    <property type="entry name" value="ELONGATION FACTOR G-LIKE PROTEIN"/>
    <property type="match status" value="1"/>
</dbReference>
<dbReference type="CDD" id="cd16262">
    <property type="entry name" value="EFG_III"/>
    <property type="match status" value="1"/>
</dbReference>
<dbReference type="InterPro" id="IPR009022">
    <property type="entry name" value="EFG_III"/>
</dbReference>
<dbReference type="InterPro" id="IPR000640">
    <property type="entry name" value="EFG_V-like"/>
</dbReference>
<dbReference type="InterPro" id="IPR035649">
    <property type="entry name" value="EFG_V"/>
</dbReference>
<dbReference type="SUPFAM" id="SSF50447">
    <property type="entry name" value="Translation proteins"/>
    <property type="match status" value="1"/>
</dbReference>
<dbReference type="EMBL" id="LATL02000316">
    <property type="protein sequence ID" value="KMW69979.1"/>
    <property type="molecule type" value="Genomic_DNA"/>
</dbReference>
<dbReference type="RefSeq" id="WP_046278061.1">
    <property type="nucleotide sequence ID" value="NZ_LATL02000005.1"/>
</dbReference>
<accession>A0A0F5YIH0</accession>
<dbReference type="InterPro" id="IPR005517">
    <property type="entry name" value="Transl_elong_EFG/EF2_IV"/>
</dbReference>
<dbReference type="GO" id="GO:0005525">
    <property type="term" value="F:GTP binding"/>
    <property type="evidence" value="ECO:0007669"/>
    <property type="project" value="UniProtKB-KW"/>
</dbReference>
<dbReference type="CDD" id="cd04170">
    <property type="entry name" value="EF-G_bact"/>
    <property type="match status" value="1"/>
</dbReference>
<sequence>MTTNIPSDNRNVAIVGPYLSGKTALLESILYVTGVTTRKGTAKDNNRVGDTAPEAQDRNMTVEVNAASTQYGGIRFTFLDCPGSVEFAQETYNALVGAGLAVIVCEPDTNRILTLSPLFKFLDDWEIPHLVFINKMDRAFTDEESCNSNYSALLAALKSVSSRPIVPHQYPIAQGQELVGFIDLVTEQAYHYHPGAPSDPVALPDELSEAEHLARQEMLEELANFDDHLLEELLEDIEPPQEEIVKDLKMELGADLIVPVFIGAAEAEYGVRSLLDALVREAPEPFVTAHRRGLKPKADLPIAQVLKTYYTPQGGKLSLVRVWQGELTEGIVLNGVRAAGMYRLMGQQTESTQLAKTGEIVALARMDTIQTGDTLSTEPQQVKALPKAEVLPPVFALAIAPQQRKDEVKLTGALSKMLEEDPALAWEQHGDTHEVILWGQGEIHIQVTLDRLRRKYNLAMTTHLPRVPYKETIRKTTHSHGRYKHQSGGHGQFGDVYLDIQPLGRGEGFNFNETVVGGVVPKQYIPGVETGVREYLQQGPLGFPVVDVAVTLTNGSYHAVDSSEQAFKQAARLAMQTGMMNCDPILLEPIALVEISAPNEFTSQMFQLITGRRGQVLNYEVITGWKGWDKITAYLAISEMQDLIVELRSLTMGVGYFHWKYDHLQEVPEKLAEKVLATYGHSENGNGNGNGKG</sequence>
<dbReference type="InterPro" id="IPR009000">
    <property type="entry name" value="Transl_B-barrel_sf"/>
</dbReference>
<dbReference type="NCBIfam" id="NF009379">
    <property type="entry name" value="PRK12740.1-3"/>
    <property type="match status" value="1"/>
</dbReference>
<dbReference type="Pfam" id="PF22042">
    <property type="entry name" value="EF-G_D2"/>
    <property type="match status" value="1"/>
</dbReference>
<dbReference type="Pfam" id="PF00009">
    <property type="entry name" value="GTP_EFTU"/>
    <property type="match status" value="1"/>
</dbReference>
<dbReference type="NCBIfam" id="NF009891">
    <property type="entry name" value="PRK13351.1-1"/>
    <property type="match status" value="1"/>
</dbReference>
<dbReference type="GO" id="GO:0003746">
    <property type="term" value="F:translation elongation factor activity"/>
    <property type="evidence" value="ECO:0007669"/>
    <property type="project" value="UniProtKB-KW"/>
</dbReference>
<feature type="domain" description="Tr-type G" evidence="3">
    <location>
        <begin position="7"/>
        <end position="286"/>
    </location>
</feature>
<dbReference type="SUPFAM" id="SSF54211">
    <property type="entry name" value="Ribosomal protein S5 domain 2-like"/>
    <property type="match status" value="1"/>
</dbReference>
<dbReference type="PANTHER" id="PTHR43261">
    <property type="entry name" value="TRANSLATION ELONGATION FACTOR G-RELATED"/>
    <property type="match status" value="1"/>
</dbReference>
<evidence type="ECO:0000256" key="1">
    <source>
        <dbReference type="ARBA" id="ARBA00022741"/>
    </source>
</evidence>
<dbReference type="Gene3D" id="3.30.70.870">
    <property type="entry name" value="Elongation Factor G (Translational Gtpase), domain 3"/>
    <property type="match status" value="1"/>
</dbReference>
<evidence type="ECO:0000259" key="3">
    <source>
        <dbReference type="PROSITE" id="PS51722"/>
    </source>
</evidence>
<dbReference type="InterPro" id="IPR047872">
    <property type="entry name" value="EFG_IV"/>
</dbReference>
<name>A0A0F5YIH0_9CYAN</name>
<dbReference type="GO" id="GO:0003924">
    <property type="term" value="F:GTPase activity"/>
    <property type="evidence" value="ECO:0007669"/>
    <property type="project" value="InterPro"/>
</dbReference>
<dbReference type="SMART" id="SM00889">
    <property type="entry name" value="EFG_IV"/>
    <property type="match status" value="1"/>
</dbReference>
<dbReference type="InterPro" id="IPR000795">
    <property type="entry name" value="T_Tr_GTP-bd_dom"/>
</dbReference>
<dbReference type="Pfam" id="PF00679">
    <property type="entry name" value="EFG_C"/>
    <property type="match status" value="1"/>
</dbReference>
<dbReference type="SUPFAM" id="SSF54980">
    <property type="entry name" value="EF-G C-terminal domain-like"/>
    <property type="match status" value="2"/>
</dbReference>
<comment type="caution">
    <text evidence="4">The sequence shown here is derived from an EMBL/GenBank/DDBJ whole genome shotgun (WGS) entry which is preliminary data.</text>
</comment>
<evidence type="ECO:0000313" key="4">
    <source>
        <dbReference type="EMBL" id="KKD38538.1"/>
    </source>
</evidence>
<dbReference type="InterPro" id="IPR053905">
    <property type="entry name" value="EF-G-like_DII"/>
</dbReference>
<keyword evidence="4" id="KW-0251">Elongation factor</keyword>
<gene>
    <name evidence="4" type="ORF">WN50_08310</name>
    <name evidence="5" type="ORF">WN50_38870</name>
</gene>
<dbReference type="SUPFAM" id="SSF52540">
    <property type="entry name" value="P-loop containing nucleoside triphosphate hydrolases"/>
    <property type="match status" value="1"/>
</dbReference>
<dbReference type="PATRIC" id="fig|1637645.4.peg.6231"/>
<dbReference type="PROSITE" id="PS51722">
    <property type="entry name" value="G_TR_2"/>
    <property type="match status" value="1"/>
</dbReference>
<dbReference type="InterPro" id="IPR027417">
    <property type="entry name" value="P-loop_NTPase"/>
</dbReference>
<evidence type="ECO:0000313" key="5">
    <source>
        <dbReference type="EMBL" id="KMW69979.1"/>
    </source>
</evidence>
<dbReference type="Gene3D" id="3.40.50.300">
    <property type="entry name" value="P-loop containing nucleotide triphosphate hydrolases"/>
    <property type="match status" value="1"/>
</dbReference>
<dbReference type="InterPro" id="IPR020568">
    <property type="entry name" value="Ribosomal_Su5_D2-typ_SF"/>
</dbReference>
<organism evidence="4 6">
    <name type="scientific">Limnoraphis robusta CS-951</name>
    <dbReference type="NCBI Taxonomy" id="1637645"/>
    <lineage>
        <taxon>Bacteria</taxon>
        <taxon>Bacillati</taxon>
        <taxon>Cyanobacteriota</taxon>
        <taxon>Cyanophyceae</taxon>
        <taxon>Oscillatoriophycideae</taxon>
        <taxon>Oscillatoriales</taxon>
        <taxon>Sirenicapillariaceae</taxon>
        <taxon>Limnoraphis</taxon>
    </lineage>
</organism>
<dbReference type="Gene3D" id="3.30.70.240">
    <property type="match status" value="1"/>
</dbReference>
<reference evidence="4 6" key="1">
    <citation type="submission" date="2015-06" db="EMBL/GenBank/DDBJ databases">
        <title>Draft genome assembly of filamentous brackish cyanobacterium Limnoraphis robusta strain CS-951.</title>
        <authorList>
            <person name="Willis A."/>
            <person name="Parks M."/>
            <person name="Burford M.A."/>
        </authorList>
    </citation>
    <scope>NUCLEOTIDE SEQUENCE [LARGE SCALE GENOMIC DNA]</scope>
    <source>
        <strain evidence="4 6">CS-951</strain>
    </source>
</reference>
<dbReference type="InterPro" id="IPR041095">
    <property type="entry name" value="EFG_II"/>
</dbReference>